<dbReference type="EnsemblPlants" id="AVESA.00010b.r2.2DG0369240.1">
    <property type="protein sequence ID" value="AVESA.00010b.r2.2DG0369240.1.CDS"/>
    <property type="gene ID" value="AVESA.00010b.r2.2DG0369240"/>
</dbReference>
<sequence length="347" mass="39290">MDAAAAAFSTLSALAVFASTVHHGAMRSVHGYRVVGKGGGSGWERWVEREFAFAPTWCREVPVPVAAPRILPAAWRGRPAYREGQIVGAWRCILAFDSVAGVKPPPTPPPVLCPFRNPMLVCLPSLYNDLRMVFQFQNFEKVPELIQCDSEGQLTSLDTKDKTSDEVDESGSDEDEELQSGEELPAPAQRRRRANRKHIASITLADIAQYFHLPIREASKILKIGVSILKRKCRQYGIPRWPHRKIKSLDSLINDLEYVIDDTERDEVQQEKRKKEEEYKQDAIRALAKRKRLLETEKETIQQKPALDLMAETKLFREDVFKRRYRAKGGVNASLVNNHSSPLLSES</sequence>
<organism evidence="1 2">
    <name type="scientific">Avena sativa</name>
    <name type="common">Oat</name>
    <dbReference type="NCBI Taxonomy" id="4498"/>
    <lineage>
        <taxon>Eukaryota</taxon>
        <taxon>Viridiplantae</taxon>
        <taxon>Streptophyta</taxon>
        <taxon>Embryophyta</taxon>
        <taxon>Tracheophyta</taxon>
        <taxon>Spermatophyta</taxon>
        <taxon>Magnoliopsida</taxon>
        <taxon>Liliopsida</taxon>
        <taxon>Poales</taxon>
        <taxon>Poaceae</taxon>
        <taxon>BOP clade</taxon>
        <taxon>Pooideae</taxon>
        <taxon>Poodae</taxon>
        <taxon>Poeae</taxon>
        <taxon>Poeae Chloroplast Group 1 (Aveneae type)</taxon>
        <taxon>Aveninae</taxon>
        <taxon>Avena</taxon>
    </lineage>
</organism>
<dbReference type="Proteomes" id="UP001732700">
    <property type="component" value="Chromosome 2D"/>
</dbReference>
<evidence type="ECO:0000313" key="1">
    <source>
        <dbReference type="EnsemblPlants" id="AVESA.00010b.r2.2DG0369240.1.CDS"/>
    </source>
</evidence>
<keyword evidence="2" id="KW-1185">Reference proteome</keyword>
<proteinExistence type="predicted"/>
<protein>
    <submittedName>
        <fullName evidence="1">Uncharacterized protein</fullName>
    </submittedName>
</protein>
<evidence type="ECO:0000313" key="2">
    <source>
        <dbReference type="Proteomes" id="UP001732700"/>
    </source>
</evidence>
<reference evidence="1" key="2">
    <citation type="submission" date="2025-09" db="UniProtKB">
        <authorList>
            <consortium name="EnsemblPlants"/>
        </authorList>
    </citation>
    <scope>IDENTIFICATION</scope>
</reference>
<reference evidence="1" key="1">
    <citation type="submission" date="2021-05" db="EMBL/GenBank/DDBJ databases">
        <authorList>
            <person name="Scholz U."/>
            <person name="Mascher M."/>
            <person name="Fiebig A."/>
        </authorList>
    </citation>
    <scope>NUCLEOTIDE SEQUENCE [LARGE SCALE GENOMIC DNA]</scope>
</reference>
<name>A0ACD5V502_AVESA</name>
<accession>A0ACD5V502</accession>